<accession>A0A6C2UAH9</accession>
<reference evidence="1 2" key="1">
    <citation type="submission" date="2019-04" db="EMBL/GenBank/DDBJ databases">
        <authorList>
            <person name="Van Vliet M D."/>
        </authorList>
    </citation>
    <scope>NUCLEOTIDE SEQUENCE [LARGE SCALE GENOMIC DNA]</scope>
    <source>
        <strain evidence="1 2">F1</strain>
    </source>
</reference>
<name>A0A6C2UAH9_PONDE</name>
<dbReference type="Proteomes" id="UP000366872">
    <property type="component" value="Unassembled WGS sequence"/>
</dbReference>
<dbReference type="AlphaFoldDB" id="A0A6C2UAH9"/>
<dbReference type="RefSeq" id="WP_136082383.1">
    <property type="nucleotide sequence ID" value="NZ_CAAHFG010000004.1"/>
</dbReference>
<dbReference type="EMBL" id="CAAHFG010000004">
    <property type="protein sequence ID" value="VGO16863.1"/>
    <property type="molecule type" value="Genomic_DNA"/>
</dbReference>
<protein>
    <recommendedName>
        <fullName evidence="3">Lipocalin-like domain-containing protein</fullName>
    </recommendedName>
</protein>
<gene>
    <name evidence="1" type="ORF">PDESU_05455</name>
</gene>
<sequence length="145" mass="16019">MKIEWWKWARRGALAAIAAFCVIGLTGCDEDSEDSDDSEVEVVGTWYITTDGSSSQSIVFNYDGSISMPGDDEFVSGTYLFTEDDDEYSITIFWTRQEEDDDGDVEATYTMTCIGAVTDGYMYGSWSELEDDGSTSSGSWEATEA</sequence>
<keyword evidence="2" id="KW-1185">Reference proteome</keyword>
<evidence type="ECO:0000313" key="2">
    <source>
        <dbReference type="Proteomes" id="UP000366872"/>
    </source>
</evidence>
<organism evidence="1 2">
    <name type="scientific">Pontiella desulfatans</name>
    <dbReference type="NCBI Taxonomy" id="2750659"/>
    <lineage>
        <taxon>Bacteria</taxon>
        <taxon>Pseudomonadati</taxon>
        <taxon>Kiritimatiellota</taxon>
        <taxon>Kiritimatiellia</taxon>
        <taxon>Kiritimatiellales</taxon>
        <taxon>Pontiellaceae</taxon>
        <taxon>Pontiella</taxon>
    </lineage>
</organism>
<proteinExistence type="predicted"/>
<evidence type="ECO:0008006" key="3">
    <source>
        <dbReference type="Google" id="ProtNLM"/>
    </source>
</evidence>
<evidence type="ECO:0000313" key="1">
    <source>
        <dbReference type="EMBL" id="VGO16863.1"/>
    </source>
</evidence>
<dbReference type="PROSITE" id="PS51257">
    <property type="entry name" value="PROKAR_LIPOPROTEIN"/>
    <property type="match status" value="1"/>
</dbReference>